<dbReference type="PANTHER" id="PTHR30055">
    <property type="entry name" value="HTH-TYPE TRANSCRIPTIONAL REGULATOR RUTR"/>
    <property type="match status" value="1"/>
</dbReference>
<evidence type="ECO:0000313" key="4">
    <source>
        <dbReference type="EMBL" id="AMK10293.1"/>
    </source>
</evidence>
<keyword evidence="1 2" id="KW-0238">DNA-binding</keyword>
<dbReference type="Proteomes" id="UP000055611">
    <property type="component" value="Chromosome"/>
</dbReference>
<name>A0A126QJU5_9BACT</name>
<organism evidence="5 7">
    <name type="scientific">Pseudodesulfovibrio indicus</name>
    <dbReference type="NCBI Taxonomy" id="1716143"/>
    <lineage>
        <taxon>Bacteria</taxon>
        <taxon>Pseudomonadati</taxon>
        <taxon>Thermodesulfobacteriota</taxon>
        <taxon>Desulfovibrionia</taxon>
        <taxon>Desulfovibrionales</taxon>
        <taxon>Desulfovibrionaceae</taxon>
    </lineage>
</organism>
<evidence type="ECO:0000313" key="6">
    <source>
        <dbReference type="Proteomes" id="UP000055611"/>
    </source>
</evidence>
<reference evidence="5 7" key="2">
    <citation type="submission" date="2019-03" db="EMBL/GenBank/DDBJ databases">
        <title>Genomic Encyclopedia of Type Strains, Phase IV (KMG-IV): sequencing the most valuable type-strain genomes for metagenomic binning, comparative biology and taxonomic classification.</title>
        <authorList>
            <person name="Goeker M."/>
        </authorList>
    </citation>
    <scope>NUCLEOTIDE SEQUENCE [LARGE SCALE GENOMIC DNA]</scope>
    <source>
        <strain evidence="5 7">DSM 101483</strain>
    </source>
</reference>
<dbReference type="OrthoDB" id="8535430at2"/>
<dbReference type="Gene3D" id="1.10.357.10">
    <property type="entry name" value="Tetracycline Repressor, domain 2"/>
    <property type="match status" value="1"/>
</dbReference>
<evidence type="ECO:0000313" key="5">
    <source>
        <dbReference type="EMBL" id="TDT82001.1"/>
    </source>
</evidence>
<feature type="DNA-binding region" description="H-T-H motif" evidence="2">
    <location>
        <begin position="42"/>
        <end position="61"/>
    </location>
</feature>
<accession>A0A126QJU5</accession>
<dbReference type="GO" id="GO:0003700">
    <property type="term" value="F:DNA-binding transcription factor activity"/>
    <property type="evidence" value="ECO:0007669"/>
    <property type="project" value="TreeGrafter"/>
</dbReference>
<dbReference type="Pfam" id="PF00440">
    <property type="entry name" value="TetR_N"/>
    <property type="match status" value="1"/>
</dbReference>
<dbReference type="EMBL" id="CP014206">
    <property type="protein sequence ID" value="AMK10293.1"/>
    <property type="molecule type" value="Genomic_DNA"/>
</dbReference>
<dbReference type="RefSeq" id="WP_078063605.1">
    <property type="nucleotide sequence ID" value="NZ_CP014206.1"/>
</dbReference>
<sequence length="213" mass="23932">MADEKTKPRRGRPKTMTDEARRAAIVAEAEVLFAAKGFLGTSTGEIAARCRISKQTLYRIFPCKTDLFGAVVDAHRMRIIDLGDGYDDLPLDQALARIFMIELDQRDYELRAAFLRAAHVESFSEPQLKEILRCRGGYKARAELKAWLDRQCANGRLAIADTDRAAHMLLDTFGGSIIFDALGGFGWASREERIAHFRQCIDIFLKGALPDQH</sequence>
<gene>
    <name evidence="4" type="ORF">AWY79_03755</name>
    <name evidence="5" type="ORF">EDC59_11820</name>
</gene>
<dbReference type="Proteomes" id="UP000295506">
    <property type="component" value="Unassembled WGS sequence"/>
</dbReference>
<dbReference type="AlphaFoldDB" id="A0A126QJU5"/>
<dbReference type="InterPro" id="IPR039536">
    <property type="entry name" value="TetR_C_Proteobacteria"/>
</dbReference>
<dbReference type="PROSITE" id="PS50977">
    <property type="entry name" value="HTH_TETR_2"/>
    <property type="match status" value="1"/>
</dbReference>
<dbReference type="SUPFAM" id="SSF46689">
    <property type="entry name" value="Homeodomain-like"/>
    <property type="match status" value="1"/>
</dbReference>
<dbReference type="InterPro" id="IPR001647">
    <property type="entry name" value="HTH_TetR"/>
</dbReference>
<proteinExistence type="predicted"/>
<evidence type="ECO:0000256" key="1">
    <source>
        <dbReference type="ARBA" id="ARBA00023125"/>
    </source>
</evidence>
<evidence type="ECO:0000313" key="7">
    <source>
        <dbReference type="Proteomes" id="UP000295506"/>
    </source>
</evidence>
<dbReference type="InterPro" id="IPR009057">
    <property type="entry name" value="Homeodomain-like_sf"/>
</dbReference>
<dbReference type="GO" id="GO:0000976">
    <property type="term" value="F:transcription cis-regulatory region binding"/>
    <property type="evidence" value="ECO:0007669"/>
    <property type="project" value="TreeGrafter"/>
</dbReference>
<dbReference type="KEGG" id="dej:AWY79_03755"/>
<reference evidence="4 6" key="1">
    <citation type="journal article" date="2016" name="Front. Microbiol.">
        <title>Genome Sequence of the Piezophilic, Mesophilic Sulfate-Reducing Bacterium Desulfovibrio indicus J2T.</title>
        <authorList>
            <person name="Cao J."/>
            <person name="Maignien L."/>
            <person name="Shao Z."/>
            <person name="Alain K."/>
            <person name="Jebbar M."/>
        </authorList>
    </citation>
    <scope>NUCLEOTIDE SEQUENCE [LARGE SCALE GENOMIC DNA]</scope>
    <source>
        <strain evidence="4 6">J2</strain>
    </source>
</reference>
<evidence type="ECO:0000256" key="2">
    <source>
        <dbReference type="PROSITE-ProRule" id="PRU00335"/>
    </source>
</evidence>
<dbReference type="InterPro" id="IPR050109">
    <property type="entry name" value="HTH-type_TetR-like_transc_reg"/>
</dbReference>
<dbReference type="PANTHER" id="PTHR30055:SF223">
    <property type="entry name" value="HTH-TYPE TRANSCRIPTIONAL REGULATOR UIDR"/>
    <property type="match status" value="1"/>
</dbReference>
<dbReference type="Pfam" id="PF14246">
    <property type="entry name" value="TetR_C_7"/>
    <property type="match status" value="1"/>
</dbReference>
<feature type="domain" description="HTH tetR-type" evidence="3">
    <location>
        <begin position="19"/>
        <end position="79"/>
    </location>
</feature>
<protein>
    <submittedName>
        <fullName evidence="5">TetR family transcriptional regulator</fullName>
    </submittedName>
</protein>
<dbReference type="EMBL" id="SOBK01000018">
    <property type="protein sequence ID" value="TDT82001.1"/>
    <property type="molecule type" value="Genomic_DNA"/>
</dbReference>
<keyword evidence="6" id="KW-1185">Reference proteome</keyword>
<evidence type="ECO:0000259" key="3">
    <source>
        <dbReference type="PROSITE" id="PS50977"/>
    </source>
</evidence>